<organism evidence="2 3">
    <name type="scientific">Dissostichus eleginoides</name>
    <name type="common">Patagonian toothfish</name>
    <name type="synonym">Dissostichus amissus</name>
    <dbReference type="NCBI Taxonomy" id="100907"/>
    <lineage>
        <taxon>Eukaryota</taxon>
        <taxon>Metazoa</taxon>
        <taxon>Chordata</taxon>
        <taxon>Craniata</taxon>
        <taxon>Vertebrata</taxon>
        <taxon>Euteleostomi</taxon>
        <taxon>Actinopterygii</taxon>
        <taxon>Neopterygii</taxon>
        <taxon>Teleostei</taxon>
        <taxon>Neoteleostei</taxon>
        <taxon>Acanthomorphata</taxon>
        <taxon>Eupercaria</taxon>
        <taxon>Perciformes</taxon>
        <taxon>Notothenioidei</taxon>
        <taxon>Nototheniidae</taxon>
        <taxon>Dissostichus</taxon>
    </lineage>
</organism>
<evidence type="ECO:0000259" key="1">
    <source>
        <dbReference type="Pfam" id="PF23058"/>
    </source>
</evidence>
<protein>
    <submittedName>
        <fullName evidence="2">Zinc finger CCHC domain containing protein 3</fullName>
    </submittedName>
</protein>
<sequence>MGIWTGRRQFQVLLKSEPEGCGGLKHPPASFSLGADRGYLFYPRQPAFCRRCRQSGHVEGGCNGASCRFCGQGGHEAKTARCPRPAMVAVGKITSTEAVLGGGGRLQR</sequence>
<feature type="domain" description="Zinc finger CCHC" evidence="1">
    <location>
        <begin position="2"/>
        <end position="42"/>
    </location>
</feature>
<dbReference type="InterPro" id="IPR057811">
    <property type="entry name" value="RBD_ZCCHC3_2nd"/>
</dbReference>
<dbReference type="InterPro" id="IPR036875">
    <property type="entry name" value="Znf_CCHC_sf"/>
</dbReference>
<evidence type="ECO:0000313" key="2">
    <source>
        <dbReference type="EMBL" id="KAK1875560.1"/>
    </source>
</evidence>
<accession>A0AAD9B1J0</accession>
<dbReference type="Pfam" id="PF23058">
    <property type="entry name" value="RBD_ZCCHC3_2nd"/>
    <property type="match status" value="1"/>
</dbReference>
<keyword evidence="3" id="KW-1185">Reference proteome</keyword>
<dbReference type="EMBL" id="JASDAP010000111">
    <property type="protein sequence ID" value="KAK1875560.1"/>
    <property type="molecule type" value="Genomic_DNA"/>
</dbReference>
<dbReference type="GO" id="GO:0008270">
    <property type="term" value="F:zinc ion binding"/>
    <property type="evidence" value="ECO:0007669"/>
    <property type="project" value="InterPro"/>
</dbReference>
<name>A0AAD9B1J0_DISEL</name>
<gene>
    <name evidence="2" type="ORF">KUDE01_015305</name>
</gene>
<dbReference type="PANTHER" id="PTHR46486">
    <property type="entry name" value="CCHC-TYPE DOMAIN-CONTAINING PROTEIN"/>
    <property type="match status" value="1"/>
</dbReference>
<dbReference type="AlphaFoldDB" id="A0AAD9B1J0"/>
<dbReference type="PANTHER" id="PTHR46486:SF1">
    <property type="entry name" value="CCHC-TYPE DOMAIN-CONTAINING PROTEIN"/>
    <property type="match status" value="1"/>
</dbReference>
<dbReference type="Proteomes" id="UP001228049">
    <property type="component" value="Unassembled WGS sequence"/>
</dbReference>
<proteinExistence type="predicted"/>
<evidence type="ECO:0000313" key="3">
    <source>
        <dbReference type="Proteomes" id="UP001228049"/>
    </source>
</evidence>
<reference evidence="2" key="1">
    <citation type="submission" date="2023-04" db="EMBL/GenBank/DDBJ databases">
        <title>Chromosome-level genome of Chaenocephalus aceratus.</title>
        <authorList>
            <person name="Park H."/>
        </authorList>
    </citation>
    <scope>NUCLEOTIDE SEQUENCE</scope>
    <source>
        <strain evidence="2">DE</strain>
        <tissue evidence="2">Muscle</tissue>
    </source>
</reference>
<dbReference type="SUPFAM" id="SSF57756">
    <property type="entry name" value="Retrovirus zinc finger-like domains"/>
    <property type="match status" value="1"/>
</dbReference>
<comment type="caution">
    <text evidence="2">The sequence shown here is derived from an EMBL/GenBank/DDBJ whole genome shotgun (WGS) entry which is preliminary data.</text>
</comment>
<dbReference type="GO" id="GO:0003676">
    <property type="term" value="F:nucleic acid binding"/>
    <property type="evidence" value="ECO:0007669"/>
    <property type="project" value="InterPro"/>
</dbReference>